<accession>A0A8C5JHA9</accession>
<evidence type="ECO:0000313" key="1">
    <source>
        <dbReference type="Ensembl" id="ENSJHYP00000018491.1"/>
    </source>
</evidence>
<dbReference type="Ensembl" id="ENSJHYT00000022304.1">
    <property type="protein sequence ID" value="ENSJHYP00000018491.1"/>
    <property type="gene ID" value="ENSJHYG00000014071.1"/>
</dbReference>
<evidence type="ECO:0000313" key="2">
    <source>
        <dbReference type="Proteomes" id="UP000694408"/>
    </source>
</evidence>
<reference evidence="1" key="2">
    <citation type="submission" date="2025-09" db="UniProtKB">
        <authorList>
            <consortium name="Ensembl"/>
        </authorList>
    </citation>
    <scope>IDENTIFICATION</scope>
</reference>
<sequence>AWRQQQQQPCSGVTQWPQGVQVSQHSTAGTVGPSCTSLAWQCHPHIPGQFQPHIPGQCQSHIPGQCQCHIPGQCQSHIPGQCQSHIPGHAPAGLCWRSGGRGVPRAGASLGNYVM</sequence>
<organism evidence="1 2">
    <name type="scientific">Junco hyemalis</name>
    <name type="common">Dark-eyed junco</name>
    <dbReference type="NCBI Taxonomy" id="40217"/>
    <lineage>
        <taxon>Eukaryota</taxon>
        <taxon>Metazoa</taxon>
        <taxon>Chordata</taxon>
        <taxon>Craniata</taxon>
        <taxon>Vertebrata</taxon>
        <taxon>Euteleostomi</taxon>
        <taxon>Archelosauria</taxon>
        <taxon>Archosauria</taxon>
        <taxon>Dinosauria</taxon>
        <taxon>Saurischia</taxon>
        <taxon>Theropoda</taxon>
        <taxon>Coelurosauria</taxon>
        <taxon>Aves</taxon>
        <taxon>Neognathae</taxon>
        <taxon>Neoaves</taxon>
        <taxon>Telluraves</taxon>
        <taxon>Australaves</taxon>
        <taxon>Passeriformes</taxon>
        <taxon>Passerellidae</taxon>
        <taxon>Junco</taxon>
    </lineage>
</organism>
<dbReference type="Proteomes" id="UP000694408">
    <property type="component" value="Unplaced"/>
</dbReference>
<protein>
    <submittedName>
        <fullName evidence="1">Uncharacterized protein</fullName>
    </submittedName>
</protein>
<keyword evidence="2" id="KW-1185">Reference proteome</keyword>
<proteinExistence type="predicted"/>
<name>A0A8C5JHA9_JUNHY</name>
<reference evidence="1" key="1">
    <citation type="submission" date="2025-08" db="UniProtKB">
        <authorList>
            <consortium name="Ensembl"/>
        </authorList>
    </citation>
    <scope>IDENTIFICATION</scope>
</reference>
<dbReference type="AlphaFoldDB" id="A0A8C5JHA9"/>